<dbReference type="PROSITE" id="PS50042">
    <property type="entry name" value="CNMP_BINDING_3"/>
    <property type="match status" value="1"/>
</dbReference>
<dbReference type="InterPro" id="IPR050397">
    <property type="entry name" value="Env_Response_Regulators"/>
</dbReference>
<dbReference type="SMART" id="SM00419">
    <property type="entry name" value="HTH_CRP"/>
    <property type="match status" value="1"/>
</dbReference>
<dbReference type="Gene3D" id="2.60.120.10">
    <property type="entry name" value="Jelly Rolls"/>
    <property type="match status" value="1"/>
</dbReference>
<evidence type="ECO:0000259" key="7">
    <source>
        <dbReference type="PROSITE" id="PS51063"/>
    </source>
</evidence>
<organism evidence="8 9">
    <name type="scientific">Cohnella fermenti</name>
    <dbReference type="NCBI Taxonomy" id="2565925"/>
    <lineage>
        <taxon>Bacteria</taxon>
        <taxon>Bacillati</taxon>
        <taxon>Bacillota</taxon>
        <taxon>Bacilli</taxon>
        <taxon>Bacillales</taxon>
        <taxon>Paenibacillaceae</taxon>
        <taxon>Cohnella</taxon>
    </lineage>
</organism>
<dbReference type="Gene3D" id="1.10.10.10">
    <property type="entry name" value="Winged helix-like DNA-binding domain superfamily/Winged helix DNA-binding domain"/>
    <property type="match status" value="1"/>
</dbReference>
<dbReference type="PANTHER" id="PTHR24567:SF74">
    <property type="entry name" value="HTH-TYPE TRANSCRIPTIONAL REGULATOR ARCR"/>
    <property type="match status" value="1"/>
</dbReference>
<dbReference type="RefSeq" id="WP_136370292.1">
    <property type="nucleotide sequence ID" value="NZ_SSOB01000015.1"/>
</dbReference>
<protein>
    <submittedName>
        <fullName evidence="8">Crp/Fnr family transcriptional regulator</fullName>
    </submittedName>
</protein>
<reference evidence="8 9" key="1">
    <citation type="submission" date="2019-04" db="EMBL/GenBank/DDBJ databases">
        <title>Cohnella sp. nov. isolated from preserved vegetables.</title>
        <authorList>
            <person name="Lin S.-Y."/>
            <person name="Hung M.-H."/>
            <person name="Young C.-C."/>
        </authorList>
    </citation>
    <scope>NUCLEOTIDE SEQUENCE [LARGE SCALE GENOMIC DNA]</scope>
    <source>
        <strain evidence="8 9">CC-MHH1044</strain>
    </source>
</reference>
<dbReference type="InterPro" id="IPR036388">
    <property type="entry name" value="WH-like_DNA-bd_sf"/>
</dbReference>
<keyword evidence="3" id="KW-0010">Activator</keyword>
<feature type="domain" description="Cyclic nucleotide-binding" evidence="6">
    <location>
        <begin position="29"/>
        <end position="99"/>
    </location>
</feature>
<dbReference type="SUPFAM" id="SSF46785">
    <property type="entry name" value="Winged helix' DNA-binding domain"/>
    <property type="match status" value="1"/>
</dbReference>
<evidence type="ECO:0000256" key="2">
    <source>
        <dbReference type="ARBA" id="ARBA00023125"/>
    </source>
</evidence>
<dbReference type="InterPro" id="IPR036390">
    <property type="entry name" value="WH_DNA-bd_sf"/>
</dbReference>
<dbReference type="Proteomes" id="UP000310636">
    <property type="component" value="Unassembled WGS sequence"/>
</dbReference>
<feature type="region of interest" description="Disordered" evidence="5">
    <location>
        <begin position="1"/>
        <end position="20"/>
    </location>
</feature>
<dbReference type="GO" id="GO:0003700">
    <property type="term" value="F:DNA-binding transcription factor activity"/>
    <property type="evidence" value="ECO:0007669"/>
    <property type="project" value="TreeGrafter"/>
</dbReference>
<dbReference type="GO" id="GO:0003677">
    <property type="term" value="F:DNA binding"/>
    <property type="evidence" value="ECO:0007669"/>
    <property type="project" value="UniProtKB-KW"/>
</dbReference>
<evidence type="ECO:0000256" key="4">
    <source>
        <dbReference type="ARBA" id="ARBA00023163"/>
    </source>
</evidence>
<evidence type="ECO:0000259" key="6">
    <source>
        <dbReference type="PROSITE" id="PS50042"/>
    </source>
</evidence>
<dbReference type="InterPro" id="IPR000595">
    <property type="entry name" value="cNMP-bd_dom"/>
</dbReference>
<dbReference type="GO" id="GO:0005829">
    <property type="term" value="C:cytosol"/>
    <property type="evidence" value="ECO:0007669"/>
    <property type="project" value="TreeGrafter"/>
</dbReference>
<comment type="caution">
    <text evidence="8">The sequence shown here is derived from an EMBL/GenBank/DDBJ whole genome shotgun (WGS) entry which is preliminary data.</text>
</comment>
<evidence type="ECO:0000313" key="9">
    <source>
        <dbReference type="Proteomes" id="UP000310636"/>
    </source>
</evidence>
<evidence type="ECO:0000256" key="1">
    <source>
        <dbReference type="ARBA" id="ARBA00023015"/>
    </source>
</evidence>
<keyword evidence="4" id="KW-0804">Transcription</keyword>
<dbReference type="SMART" id="SM00100">
    <property type="entry name" value="cNMP"/>
    <property type="match status" value="1"/>
</dbReference>
<accession>A0A4S4BUB7</accession>
<sequence>MSAIAHNAASHNQNPTARLPISSDGVNGTAQFFSADSFAKLQSIMYRKPIEKGTVLFWEGDPADKLLFVRSGRIRITKTSDTGRSMTLYLLQKGDLYGQPEPFANPVHAFSAEVLEDGEIGVMQMADLEVLLWQHGDLAIEFMKWMGLMHRMTQTKFRDLMLYGKSGALCSLLIRLCNTNGIQEKEGTYIALKISHAEMADMIGATRECVNRMLADLKKDNVLTVKDGHLLIKDIPYLRGVCRCDQCPVEICRL</sequence>
<keyword evidence="1" id="KW-0805">Transcription regulation</keyword>
<dbReference type="InterPro" id="IPR014710">
    <property type="entry name" value="RmlC-like_jellyroll"/>
</dbReference>
<dbReference type="InterPro" id="IPR018490">
    <property type="entry name" value="cNMP-bd_dom_sf"/>
</dbReference>
<keyword evidence="9" id="KW-1185">Reference proteome</keyword>
<gene>
    <name evidence="8" type="ORF">E6C55_13315</name>
</gene>
<dbReference type="PROSITE" id="PS51063">
    <property type="entry name" value="HTH_CRP_2"/>
    <property type="match status" value="1"/>
</dbReference>
<dbReference type="Pfam" id="PF00027">
    <property type="entry name" value="cNMP_binding"/>
    <property type="match status" value="1"/>
</dbReference>
<dbReference type="Pfam" id="PF13545">
    <property type="entry name" value="HTH_Crp_2"/>
    <property type="match status" value="1"/>
</dbReference>
<dbReference type="SUPFAM" id="SSF51206">
    <property type="entry name" value="cAMP-binding domain-like"/>
    <property type="match status" value="1"/>
</dbReference>
<dbReference type="CDD" id="cd00038">
    <property type="entry name" value="CAP_ED"/>
    <property type="match status" value="1"/>
</dbReference>
<dbReference type="EMBL" id="SSOB01000015">
    <property type="protein sequence ID" value="THF78704.1"/>
    <property type="molecule type" value="Genomic_DNA"/>
</dbReference>
<dbReference type="InterPro" id="IPR012318">
    <property type="entry name" value="HTH_CRP"/>
</dbReference>
<proteinExistence type="predicted"/>
<keyword evidence="2" id="KW-0238">DNA-binding</keyword>
<evidence type="ECO:0000313" key="8">
    <source>
        <dbReference type="EMBL" id="THF78704.1"/>
    </source>
</evidence>
<name>A0A4S4BUB7_9BACL</name>
<dbReference type="PRINTS" id="PR00034">
    <property type="entry name" value="HTHCRP"/>
</dbReference>
<evidence type="ECO:0000256" key="5">
    <source>
        <dbReference type="SAM" id="MobiDB-lite"/>
    </source>
</evidence>
<evidence type="ECO:0000256" key="3">
    <source>
        <dbReference type="ARBA" id="ARBA00023159"/>
    </source>
</evidence>
<dbReference type="PANTHER" id="PTHR24567">
    <property type="entry name" value="CRP FAMILY TRANSCRIPTIONAL REGULATORY PROTEIN"/>
    <property type="match status" value="1"/>
</dbReference>
<dbReference type="OrthoDB" id="9810708at2"/>
<dbReference type="AlphaFoldDB" id="A0A4S4BUB7"/>
<feature type="domain" description="HTH crp-type" evidence="7">
    <location>
        <begin position="163"/>
        <end position="236"/>
    </location>
</feature>